<dbReference type="Proteomes" id="UP000593578">
    <property type="component" value="Unassembled WGS sequence"/>
</dbReference>
<dbReference type="EMBL" id="JABEZZ010000005">
    <property type="protein sequence ID" value="MBA0586392.1"/>
    <property type="molecule type" value="Genomic_DNA"/>
</dbReference>
<organism evidence="1 2">
    <name type="scientific">Gossypium raimondii</name>
    <name type="common">Peruvian cotton</name>
    <name type="synonym">Gossypium klotzschianum subsp. raimondii</name>
    <dbReference type="NCBI Taxonomy" id="29730"/>
    <lineage>
        <taxon>Eukaryota</taxon>
        <taxon>Viridiplantae</taxon>
        <taxon>Streptophyta</taxon>
        <taxon>Embryophyta</taxon>
        <taxon>Tracheophyta</taxon>
        <taxon>Spermatophyta</taxon>
        <taxon>Magnoliopsida</taxon>
        <taxon>eudicotyledons</taxon>
        <taxon>Gunneridae</taxon>
        <taxon>Pentapetalae</taxon>
        <taxon>rosids</taxon>
        <taxon>malvids</taxon>
        <taxon>Malvales</taxon>
        <taxon>Malvaceae</taxon>
        <taxon>Malvoideae</taxon>
        <taxon>Gossypium</taxon>
    </lineage>
</organism>
<feature type="non-terminal residue" evidence="1">
    <location>
        <position position="1"/>
    </location>
</feature>
<name>A0A7J8PBW7_GOSRA</name>
<comment type="caution">
    <text evidence="1">The sequence shown here is derived from an EMBL/GenBank/DDBJ whole genome shotgun (WGS) entry which is preliminary data.</text>
</comment>
<proteinExistence type="predicted"/>
<accession>A0A7J8PBW7</accession>
<protein>
    <submittedName>
        <fullName evidence="1">Uncharacterized protein</fullName>
    </submittedName>
</protein>
<reference evidence="1 2" key="1">
    <citation type="journal article" date="2019" name="Genome Biol. Evol.">
        <title>Insights into the evolution of the New World diploid cottons (Gossypium, subgenus Houzingenia) based on genome sequencing.</title>
        <authorList>
            <person name="Grover C.E."/>
            <person name="Arick M.A. 2nd"/>
            <person name="Thrash A."/>
            <person name="Conover J.L."/>
            <person name="Sanders W.S."/>
            <person name="Peterson D.G."/>
            <person name="Frelichowski J.E."/>
            <person name="Scheffler J.A."/>
            <person name="Scheffler B.E."/>
            <person name="Wendel J.F."/>
        </authorList>
    </citation>
    <scope>NUCLEOTIDE SEQUENCE [LARGE SCALE GENOMIC DNA]</scope>
    <source>
        <strain evidence="1">8</strain>
        <tissue evidence="1">Leaf</tissue>
    </source>
</reference>
<evidence type="ECO:0000313" key="1">
    <source>
        <dbReference type="EMBL" id="MBA0586392.1"/>
    </source>
</evidence>
<evidence type="ECO:0000313" key="2">
    <source>
        <dbReference type="Proteomes" id="UP000593578"/>
    </source>
</evidence>
<sequence>MTSIDLTQRSRDCMMDGHKDGMPNLPPVVTNSLKKIFHFIVE</sequence>
<dbReference type="AlphaFoldDB" id="A0A7J8PBW7"/>
<gene>
    <name evidence="1" type="ORF">Gorai_017135</name>
</gene>